<keyword evidence="2" id="KW-1185">Reference proteome</keyword>
<comment type="caution">
    <text evidence="1">The sequence shown here is derived from an EMBL/GenBank/DDBJ whole genome shotgun (WGS) entry which is preliminary data.</text>
</comment>
<gene>
    <name evidence="1" type="ORF">ACHAWU_007817</name>
</gene>
<organism evidence="1 2">
    <name type="scientific">Discostella pseudostelligera</name>
    <dbReference type="NCBI Taxonomy" id="259834"/>
    <lineage>
        <taxon>Eukaryota</taxon>
        <taxon>Sar</taxon>
        <taxon>Stramenopiles</taxon>
        <taxon>Ochrophyta</taxon>
        <taxon>Bacillariophyta</taxon>
        <taxon>Coscinodiscophyceae</taxon>
        <taxon>Thalassiosirophycidae</taxon>
        <taxon>Stephanodiscales</taxon>
        <taxon>Stephanodiscaceae</taxon>
        <taxon>Discostella</taxon>
    </lineage>
</organism>
<protein>
    <submittedName>
        <fullName evidence="1">Uncharacterized protein</fullName>
    </submittedName>
</protein>
<dbReference type="Proteomes" id="UP001530293">
    <property type="component" value="Unassembled WGS sequence"/>
</dbReference>
<dbReference type="AlphaFoldDB" id="A0ABD3N387"/>
<evidence type="ECO:0000313" key="1">
    <source>
        <dbReference type="EMBL" id="KAL3770545.1"/>
    </source>
</evidence>
<dbReference type="PANTHER" id="PTHR34407">
    <property type="entry name" value="EXPRESSED PROTEIN"/>
    <property type="match status" value="1"/>
</dbReference>
<sequence length="618" mass="69706">MNDNGDGDDVGDELCLHAASVIDNYASWPDVVYHKDRDGYTNSNYFDELRGFASVEEEDAYARANIAEFNKIRASVLTPQLLKAGFQPGRIYPARHFANRYRRLAASIGAEDEDSKYQARPLTILVFGSSFTIGSNCGESSADENCAWPQRLMRRFDELFFPETNNTSSLVQWKMYQENAQGSVNIAQKIPSIVESLQTTPPDAILLDNSIIDRGANRPWFEAIVRAFIKVFPGTLLVSIVDGIDDFVDNKEGGQYSPILHDVQDHYGLTVVDIGKMAHLQRHDNTSTYIESSVIEEARRTYREHPASGDDFDEDTTIIDLIWGQPAIMKSGNGTDLNDEEFRTGEAFFAQFVPLTRKTKSANYPWSHPSWITHQYVADSVMHGLMKVVKFGSECGDDDDDHRDELLDSSVLETSVATKEELDASFICEEPLTRIDAKSPPYVDHVIANLTFTEDDTNIPSDDDDLSVAVTCGDWQWITDDRKRSGWQSDEYGSIIRFRVKVSADKLPNLSITYMKSHETFGNARVTFYPVTRRELNESPPPPPAFGCNDVPKFLTDENGVVLVPSMELNGWLPQHSFWDTAVFPSQADWSDINAGPAHEFLRVTVLNRMEKRHRCCR</sequence>
<dbReference type="EMBL" id="JALLBG020000039">
    <property type="protein sequence ID" value="KAL3770545.1"/>
    <property type="molecule type" value="Genomic_DNA"/>
</dbReference>
<name>A0ABD3N387_9STRA</name>
<proteinExistence type="predicted"/>
<dbReference type="PANTHER" id="PTHR34407:SF1">
    <property type="entry name" value="SGNH HYDROLASE-TYPE ESTERASE DOMAIN-CONTAINING PROTEIN"/>
    <property type="match status" value="1"/>
</dbReference>
<evidence type="ECO:0000313" key="2">
    <source>
        <dbReference type="Proteomes" id="UP001530293"/>
    </source>
</evidence>
<accession>A0ABD3N387</accession>
<reference evidence="1 2" key="1">
    <citation type="submission" date="2024-10" db="EMBL/GenBank/DDBJ databases">
        <title>Updated reference genomes for cyclostephanoid diatoms.</title>
        <authorList>
            <person name="Roberts W.R."/>
            <person name="Alverson A.J."/>
        </authorList>
    </citation>
    <scope>NUCLEOTIDE SEQUENCE [LARGE SCALE GENOMIC DNA]</scope>
    <source>
        <strain evidence="1 2">AJA232-27</strain>
    </source>
</reference>